<evidence type="ECO:0000256" key="9">
    <source>
        <dbReference type="ARBA" id="ARBA00023186"/>
    </source>
</evidence>
<keyword evidence="9 10" id="KW-0143">Chaperone</keyword>
<gene>
    <name evidence="10 11" type="primary">lolA</name>
    <name evidence="11" type="ORF">H2508_04240</name>
</gene>
<comment type="subcellular location">
    <subcellularLocation>
        <location evidence="1 10">Periplasm</location>
    </subcellularLocation>
</comment>
<evidence type="ECO:0000256" key="10">
    <source>
        <dbReference type="HAMAP-Rule" id="MF_00240"/>
    </source>
</evidence>
<evidence type="ECO:0000256" key="4">
    <source>
        <dbReference type="ARBA" id="ARBA00014035"/>
    </source>
</evidence>
<evidence type="ECO:0000256" key="7">
    <source>
        <dbReference type="ARBA" id="ARBA00022764"/>
    </source>
</evidence>
<comment type="function">
    <text evidence="10">Participates in the translocation of lipoproteins from the inner membrane to the outer membrane. Only forms a complex with a lipoprotein if the residue after the N-terminal Cys is not an aspartate (The Asp acts as a targeting signal to indicate that the lipoprotein should stay in the inner membrane).</text>
</comment>
<keyword evidence="11" id="KW-0449">Lipoprotein</keyword>
<name>A0A7W2TUR4_9GAMM</name>
<dbReference type="PANTHER" id="PTHR35869">
    <property type="entry name" value="OUTER-MEMBRANE LIPOPROTEIN CARRIER PROTEIN"/>
    <property type="match status" value="1"/>
</dbReference>
<proteinExistence type="inferred from homology"/>
<keyword evidence="8 10" id="KW-0653">Protein transport</keyword>
<dbReference type="EMBL" id="JACFXU010000013">
    <property type="protein sequence ID" value="MBA6412314.1"/>
    <property type="molecule type" value="Genomic_DNA"/>
</dbReference>
<evidence type="ECO:0000256" key="8">
    <source>
        <dbReference type="ARBA" id="ARBA00022927"/>
    </source>
</evidence>
<dbReference type="CDD" id="cd16325">
    <property type="entry name" value="LolA"/>
    <property type="match status" value="1"/>
</dbReference>
<dbReference type="InterPro" id="IPR029046">
    <property type="entry name" value="LolA/LolB/LppX"/>
</dbReference>
<comment type="caution">
    <text evidence="11">The sequence shown here is derived from an EMBL/GenBank/DDBJ whole genome shotgun (WGS) entry which is preliminary data.</text>
</comment>
<dbReference type="GO" id="GO:0044874">
    <property type="term" value="P:lipoprotein localization to outer membrane"/>
    <property type="evidence" value="ECO:0007669"/>
    <property type="project" value="UniProtKB-UniRule"/>
</dbReference>
<evidence type="ECO:0000256" key="2">
    <source>
        <dbReference type="ARBA" id="ARBA00007615"/>
    </source>
</evidence>
<feature type="signal peptide" evidence="10">
    <location>
        <begin position="1"/>
        <end position="26"/>
    </location>
</feature>
<dbReference type="GO" id="GO:0042953">
    <property type="term" value="P:lipoprotein transport"/>
    <property type="evidence" value="ECO:0007669"/>
    <property type="project" value="InterPro"/>
</dbReference>
<dbReference type="HAMAP" id="MF_00240">
    <property type="entry name" value="LolA"/>
    <property type="match status" value="1"/>
</dbReference>
<dbReference type="Pfam" id="PF03548">
    <property type="entry name" value="LolA"/>
    <property type="match status" value="1"/>
</dbReference>
<keyword evidence="12" id="KW-1185">Reference proteome</keyword>
<evidence type="ECO:0000256" key="5">
    <source>
        <dbReference type="ARBA" id="ARBA00022448"/>
    </source>
</evidence>
<dbReference type="InterPro" id="IPR004564">
    <property type="entry name" value="OM_lipoprot_carrier_LolA-like"/>
</dbReference>
<keyword evidence="6 10" id="KW-0732">Signal</keyword>
<dbReference type="SUPFAM" id="SSF89392">
    <property type="entry name" value="Prokaryotic lipoproteins and lipoprotein localization factors"/>
    <property type="match status" value="1"/>
</dbReference>
<dbReference type="NCBIfam" id="TIGR00547">
    <property type="entry name" value="lolA"/>
    <property type="match status" value="1"/>
</dbReference>
<sequence length="208" mass="22860" precursor="true">MKQIFRPLILISACCLSLGASLFAAADDSEALLAQLSGTESLQGNFIQQQYHSDSSVAIKSTGRFKLLRPGYFSWEIESPDSQLIIATPEYLWQHDRDLETVTRRPMGGSQAMSPLQVLGGDAAALSEQYQVTAQGQGRFLLTPQAEQSAFKSLVVSFAQQQLIGMEIVDNLGQRVVVDFSRLDRSPLSAADFDFSPPPGADLFYYDE</sequence>
<dbReference type="RefSeq" id="WP_182169150.1">
    <property type="nucleotide sequence ID" value="NZ_JACFXU010000013.1"/>
</dbReference>
<dbReference type="Proteomes" id="UP000539350">
    <property type="component" value="Unassembled WGS sequence"/>
</dbReference>
<dbReference type="PANTHER" id="PTHR35869:SF1">
    <property type="entry name" value="OUTER-MEMBRANE LIPOPROTEIN CARRIER PROTEIN"/>
    <property type="match status" value="1"/>
</dbReference>
<keyword evidence="7 10" id="KW-0574">Periplasm</keyword>
<evidence type="ECO:0000256" key="1">
    <source>
        <dbReference type="ARBA" id="ARBA00004418"/>
    </source>
</evidence>
<dbReference type="AlphaFoldDB" id="A0A7W2TUR4"/>
<dbReference type="Gene3D" id="2.50.20.10">
    <property type="entry name" value="Lipoprotein localisation LolA/LolB/LppX"/>
    <property type="match status" value="1"/>
</dbReference>
<reference evidence="11 12" key="1">
    <citation type="submission" date="2020-07" db="EMBL/GenBank/DDBJ databases">
        <title>Halieaceae bacterium, F7430, whole genome shotgun sequencing project.</title>
        <authorList>
            <person name="Jiang S."/>
            <person name="Liu Z.W."/>
            <person name="Du Z.J."/>
        </authorList>
    </citation>
    <scope>NUCLEOTIDE SEQUENCE [LARGE SCALE GENOMIC DNA]</scope>
    <source>
        <strain evidence="11 12">F7430</strain>
    </source>
</reference>
<evidence type="ECO:0000313" key="11">
    <source>
        <dbReference type="EMBL" id="MBA6412314.1"/>
    </source>
</evidence>
<evidence type="ECO:0000256" key="3">
    <source>
        <dbReference type="ARBA" id="ARBA00011245"/>
    </source>
</evidence>
<accession>A0A7W2TUR4</accession>
<dbReference type="InterPro" id="IPR018323">
    <property type="entry name" value="OM_lipoprot_carrier_LolA_Pbac"/>
</dbReference>
<comment type="subunit">
    <text evidence="3 10">Monomer.</text>
</comment>
<evidence type="ECO:0000256" key="6">
    <source>
        <dbReference type="ARBA" id="ARBA00022729"/>
    </source>
</evidence>
<evidence type="ECO:0000313" key="12">
    <source>
        <dbReference type="Proteomes" id="UP000539350"/>
    </source>
</evidence>
<comment type="similarity">
    <text evidence="2 10">Belongs to the LolA family.</text>
</comment>
<organism evidence="11 12">
    <name type="scientific">Sediminihaliea albiluteola</name>
    <dbReference type="NCBI Taxonomy" id="2758564"/>
    <lineage>
        <taxon>Bacteria</taxon>
        <taxon>Pseudomonadati</taxon>
        <taxon>Pseudomonadota</taxon>
        <taxon>Gammaproteobacteria</taxon>
        <taxon>Cellvibrionales</taxon>
        <taxon>Halieaceae</taxon>
        <taxon>Sediminihaliea</taxon>
    </lineage>
</organism>
<feature type="chain" id="PRO_5031662111" description="Outer-membrane lipoprotein carrier protein" evidence="10">
    <location>
        <begin position="27"/>
        <end position="208"/>
    </location>
</feature>
<protein>
    <recommendedName>
        <fullName evidence="4 10">Outer-membrane lipoprotein carrier protein</fullName>
    </recommendedName>
</protein>
<dbReference type="GO" id="GO:0030288">
    <property type="term" value="C:outer membrane-bounded periplasmic space"/>
    <property type="evidence" value="ECO:0007669"/>
    <property type="project" value="TreeGrafter"/>
</dbReference>
<keyword evidence="5 10" id="KW-0813">Transport</keyword>